<dbReference type="RefSeq" id="WP_107011065.1">
    <property type="nucleotide sequence ID" value="NZ_CP028136.1"/>
</dbReference>
<keyword evidence="1" id="KW-0472">Membrane</keyword>
<dbReference type="Proteomes" id="UP000241507">
    <property type="component" value="Chromosome"/>
</dbReference>
<proteinExistence type="predicted"/>
<name>A0A2R3Z1Z5_9FLAO</name>
<keyword evidence="4" id="KW-1185">Reference proteome</keyword>
<protein>
    <submittedName>
        <fullName evidence="3">Two pore domain potassium channel family protein</fullName>
    </submittedName>
</protein>
<sequence length="334" mass="38766">MNIVWCILGCLLFFSIIMDIIQTTLSMQGGGWLTGRISHYFWKAALKISGNNGRSRILDHVGYFLLVIILTTWVMVLWLSLFLLLNFSAETVLNSTTKMPADIWEKIYYAGYTISTLGVGDYIAGTNLWRIVTNIYSFTGIIFLTMSVTYFIPMISAVIEQRKLGIKLSSLGDSPQQIILNHWNGKDFSQFTSQVMDIADSLIQYSQHHRAYPIIHYFHNSKEKNTIILQLAKLFETLILMKYALKEDVKPSLRDLKPLEIAFENYTEVIFEVTYLTRKEDQVEFPQTLDLKEQNMMFSEGDFSELTKEDAEIRRVFKMLVHQDGWKWNDIENQ</sequence>
<organism evidence="3 4">
    <name type="scientific">Christiangramia fulva</name>
    <dbReference type="NCBI Taxonomy" id="2126553"/>
    <lineage>
        <taxon>Bacteria</taxon>
        <taxon>Pseudomonadati</taxon>
        <taxon>Bacteroidota</taxon>
        <taxon>Flavobacteriia</taxon>
        <taxon>Flavobacteriales</taxon>
        <taxon>Flavobacteriaceae</taxon>
        <taxon>Christiangramia</taxon>
    </lineage>
</organism>
<evidence type="ECO:0000256" key="1">
    <source>
        <dbReference type="SAM" id="Phobius"/>
    </source>
</evidence>
<evidence type="ECO:0000259" key="2">
    <source>
        <dbReference type="Pfam" id="PF07885"/>
    </source>
</evidence>
<gene>
    <name evidence="3" type="ORF">C7S20_02885</name>
</gene>
<keyword evidence="1" id="KW-0812">Transmembrane</keyword>
<feature type="transmembrane region" description="Helical" evidence="1">
    <location>
        <begin position="107"/>
        <end position="129"/>
    </location>
</feature>
<evidence type="ECO:0000313" key="3">
    <source>
        <dbReference type="EMBL" id="AVR44287.1"/>
    </source>
</evidence>
<dbReference type="AlphaFoldDB" id="A0A2R3Z1Z5"/>
<keyword evidence="1" id="KW-1133">Transmembrane helix</keyword>
<accession>A0A2R3Z1Z5</accession>
<evidence type="ECO:0000313" key="4">
    <source>
        <dbReference type="Proteomes" id="UP000241507"/>
    </source>
</evidence>
<dbReference type="KEGG" id="grs:C7S20_02885"/>
<dbReference type="InterPro" id="IPR013099">
    <property type="entry name" value="K_chnl_dom"/>
</dbReference>
<dbReference type="SUPFAM" id="SSF81324">
    <property type="entry name" value="Voltage-gated potassium channels"/>
    <property type="match status" value="1"/>
</dbReference>
<dbReference type="Pfam" id="PF07885">
    <property type="entry name" value="Ion_trans_2"/>
    <property type="match status" value="1"/>
</dbReference>
<dbReference type="OrthoDB" id="3422146at2"/>
<feature type="transmembrane region" description="Helical" evidence="1">
    <location>
        <begin position="135"/>
        <end position="159"/>
    </location>
</feature>
<reference evidence="4" key="1">
    <citation type="submission" date="2018-03" db="EMBL/GenBank/DDBJ databases">
        <title>Gramella fulva sp. nov., isolated from a dry surface of tidal flat.</title>
        <authorList>
            <person name="Hwang S.H."/>
            <person name="Hwang W.M."/>
            <person name="Kang K."/>
            <person name="Ahn T.-Y."/>
        </authorList>
    </citation>
    <scope>NUCLEOTIDE SEQUENCE [LARGE SCALE GENOMIC DNA]</scope>
    <source>
        <strain evidence="4">SH35</strain>
    </source>
</reference>
<dbReference type="GO" id="GO:0034220">
    <property type="term" value="P:monoatomic ion transmembrane transport"/>
    <property type="evidence" value="ECO:0007669"/>
    <property type="project" value="UniProtKB-KW"/>
</dbReference>
<keyword evidence="3" id="KW-0813">Transport</keyword>
<feature type="domain" description="Potassium channel" evidence="2">
    <location>
        <begin position="83"/>
        <end position="155"/>
    </location>
</feature>
<dbReference type="Gene3D" id="1.10.287.70">
    <property type="match status" value="1"/>
</dbReference>
<keyword evidence="3" id="KW-0407">Ion channel</keyword>
<dbReference type="EMBL" id="CP028136">
    <property type="protein sequence ID" value="AVR44287.1"/>
    <property type="molecule type" value="Genomic_DNA"/>
</dbReference>
<feature type="transmembrane region" description="Helical" evidence="1">
    <location>
        <begin position="61"/>
        <end position="87"/>
    </location>
</feature>
<keyword evidence="3" id="KW-0406">Ion transport</keyword>